<dbReference type="PROSITE" id="PS00356">
    <property type="entry name" value="HTH_LACI_1"/>
    <property type="match status" value="1"/>
</dbReference>
<dbReference type="PROSITE" id="PS51464">
    <property type="entry name" value="SIS"/>
    <property type="match status" value="1"/>
</dbReference>
<dbReference type="InterPro" id="IPR000281">
    <property type="entry name" value="HTH_RpiR"/>
</dbReference>
<accession>A0A211YW22</accession>
<keyword evidence="1" id="KW-0805">Transcription regulation</keyword>
<dbReference type="SUPFAM" id="SSF53697">
    <property type="entry name" value="SIS domain"/>
    <property type="match status" value="1"/>
</dbReference>
<dbReference type="CDD" id="cd05013">
    <property type="entry name" value="SIS_RpiR"/>
    <property type="match status" value="1"/>
</dbReference>
<feature type="region of interest" description="Disordered" evidence="4">
    <location>
        <begin position="308"/>
        <end position="328"/>
    </location>
</feature>
<gene>
    <name evidence="7" type="ORF">BWR60_34315</name>
</gene>
<evidence type="ECO:0000313" key="8">
    <source>
        <dbReference type="Proteomes" id="UP000196655"/>
    </source>
</evidence>
<sequence>MAGDDGGGGRLPRLGRHPDLLLMAYVVDIVSRLRRMEASLRPSEQRVAEAVLADPGFATRASIAELARRARVSEPSVTRFCRALGCDSVRDFKVRLAQNLAVASPYLERRPQAGAPPDDVAQLADRVLDSVIEAVTAVRNQLDPQPLRQAIEAIARARRLDIYGVGGGAHAVGHDAYLRFFRLDLPTDFHADAQLQRMSAATLGPGDCVLAICNSGRFRDLVESVETARQYGATTVALTRPDTPLARAAEILLAVAPPEDSDIFKPTASRLAHMAVIDVVATGVAMRRGPSALESLRRVKLSLSQIPTIDEPATPAPSRPARRKTIHA</sequence>
<dbReference type="OrthoDB" id="8582409at2"/>
<comment type="caution">
    <text evidence="7">The sequence shown here is derived from an EMBL/GenBank/DDBJ whole genome shotgun (WGS) entry which is preliminary data.</text>
</comment>
<evidence type="ECO:0000259" key="6">
    <source>
        <dbReference type="PROSITE" id="PS51464"/>
    </source>
</evidence>
<evidence type="ECO:0000256" key="4">
    <source>
        <dbReference type="SAM" id="MobiDB-lite"/>
    </source>
</evidence>
<name>A0A211YW22_9PROT</name>
<dbReference type="Gene3D" id="1.10.10.10">
    <property type="entry name" value="Winged helix-like DNA-binding domain superfamily/Winged helix DNA-binding domain"/>
    <property type="match status" value="1"/>
</dbReference>
<dbReference type="Gene3D" id="3.40.50.10490">
    <property type="entry name" value="Glucose-6-phosphate isomerase like protein, domain 1"/>
    <property type="match status" value="1"/>
</dbReference>
<evidence type="ECO:0000259" key="5">
    <source>
        <dbReference type="PROSITE" id="PS51071"/>
    </source>
</evidence>
<dbReference type="PANTHER" id="PTHR30514">
    <property type="entry name" value="GLUCOKINASE"/>
    <property type="match status" value="1"/>
</dbReference>
<dbReference type="InterPro" id="IPR046348">
    <property type="entry name" value="SIS_dom_sf"/>
</dbReference>
<dbReference type="GO" id="GO:0003700">
    <property type="term" value="F:DNA-binding transcription factor activity"/>
    <property type="evidence" value="ECO:0007669"/>
    <property type="project" value="InterPro"/>
</dbReference>
<keyword evidence="2" id="KW-0238">DNA-binding</keyword>
<dbReference type="GO" id="GO:1901135">
    <property type="term" value="P:carbohydrate derivative metabolic process"/>
    <property type="evidence" value="ECO:0007669"/>
    <property type="project" value="InterPro"/>
</dbReference>
<dbReference type="GO" id="GO:0097367">
    <property type="term" value="F:carbohydrate derivative binding"/>
    <property type="evidence" value="ECO:0007669"/>
    <property type="project" value="InterPro"/>
</dbReference>
<dbReference type="InterPro" id="IPR001347">
    <property type="entry name" value="SIS_dom"/>
</dbReference>
<dbReference type="AlphaFoldDB" id="A0A211YW22"/>
<reference evidence="8" key="1">
    <citation type="submission" date="2017-05" db="EMBL/GenBank/DDBJ databases">
        <authorList>
            <person name="Macchi M."/>
            <person name="Festa S."/>
            <person name="Coppotelli B.M."/>
            <person name="Morelli I.S."/>
        </authorList>
    </citation>
    <scope>NUCLEOTIDE SEQUENCE [LARGE SCALE GENOMIC DNA]</scope>
    <source>
        <strain evidence="8">I</strain>
    </source>
</reference>
<dbReference type="PROSITE" id="PS51071">
    <property type="entry name" value="HTH_RPIR"/>
    <property type="match status" value="1"/>
</dbReference>
<dbReference type="GO" id="GO:0003677">
    <property type="term" value="F:DNA binding"/>
    <property type="evidence" value="ECO:0007669"/>
    <property type="project" value="UniProtKB-KW"/>
</dbReference>
<organism evidence="7 8">
    <name type="scientific">Inquilinus limosus</name>
    <dbReference type="NCBI Taxonomy" id="171674"/>
    <lineage>
        <taxon>Bacteria</taxon>
        <taxon>Pseudomonadati</taxon>
        <taxon>Pseudomonadota</taxon>
        <taxon>Alphaproteobacteria</taxon>
        <taxon>Rhodospirillales</taxon>
        <taxon>Rhodospirillaceae</taxon>
        <taxon>Inquilinus</taxon>
    </lineage>
</organism>
<feature type="domain" description="SIS" evidence="6">
    <location>
        <begin position="150"/>
        <end position="290"/>
    </location>
</feature>
<evidence type="ECO:0000256" key="3">
    <source>
        <dbReference type="ARBA" id="ARBA00023163"/>
    </source>
</evidence>
<dbReference type="Proteomes" id="UP000196655">
    <property type="component" value="Unassembled WGS sequence"/>
</dbReference>
<dbReference type="SUPFAM" id="SSF46689">
    <property type="entry name" value="Homeodomain-like"/>
    <property type="match status" value="1"/>
</dbReference>
<dbReference type="Pfam" id="PF01380">
    <property type="entry name" value="SIS"/>
    <property type="match status" value="1"/>
</dbReference>
<feature type="domain" description="HTH rpiR-type" evidence="5">
    <location>
        <begin position="27"/>
        <end position="103"/>
    </location>
</feature>
<dbReference type="InterPro" id="IPR047640">
    <property type="entry name" value="RpiR-like"/>
</dbReference>
<dbReference type="STRING" id="1122125.GCA_000423185_04210"/>
<protein>
    <recommendedName>
        <fullName evidence="9">Transcriptional regulator</fullName>
    </recommendedName>
</protein>
<evidence type="ECO:0000313" key="7">
    <source>
        <dbReference type="EMBL" id="OWJ57245.1"/>
    </source>
</evidence>
<evidence type="ECO:0008006" key="9">
    <source>
        <dbReference type="Google" id="ProtNLM"/>
    </source>
</evidence>
<proteinExistence type="predicted"/>
<dbReference type="EMBL" id="NHON01000152">
    <property type="protein sequence ID" value="OWJ57245.1"/>
    <property type="molecule type" value="Genomic_DNA"/>
</dbReference>
<keyword evidence="3" id="KW-0804">Transcription</keyword>
<dbReference type="InterPro" id="IPR036388">
    <property type="entry name" value="WH-like_DNA-bd_sf"/>
</dbReference>
<dbReference type="Pfam" id="PF01418">
    <property type="entry name" value="HTH_6"/>
    <property type="match status" value="1"/>
</dbReference>
<keyword evidence="8" id="KW-1185">Reference proteome</keyword>
<dbReference type="InterPro" id="IPR035472">
    <property type="entry name" value="RpiR-like_SIS"/>
</dbReference>
<evidence type="ECO:0000256" key="1">
    <source>
        <dbReference type="ARBA" id="ARBA00023015"/>
    </source>
</evidence>
<evidence type="ECO:0000256" key="2">
    <source>
        <dbReference type="ARBA" id="ARBA00023125"/>
    </source>
</evidence>
<dbReference type="PANTHER" id="PTHR30514:SF1">
    <property type="entry name" value="HTH-TYPE TRANSCRIPTIONAL REGULATOR HEXR-RELATED"/>
    <property type="match status" value="1"/>
</dbReference>
<dbReference type="InterPro" id="IPR009057">
    <property type="entry name" value="Homeodomain-like_sf"/>
</dbReference>